<sequence>MERVPTLEQIENSVQVLENKIIADHQKIAKELEPLIEFIDFRRIQGLILVDIIEPLEIVPTKIILNVYRYNTKSINSDRNYIRGVPIYFNYIWDDTACGSKLIIEDNGK</sequence>
<proteinExistence type="predicted"/>
<organism evidence="1 2">
    <name type="scientific">Rhizophagus irregularis (strain DAOM 181602 / DAOM 197198 / MUCL 43194)</name>
    <name type="common">Arbuscular mycorrhizal fungus</name>
    <name type="synonym">Glomus intraradices</name>
    <dbReference type="NCBI Taxonomy" id="747089"/>
    <lineage>
        <taxon>Eukaryota</taxon>
        <taxon>Fungi</taxon>
        <taxon>Fungi incertae sedis</taxon>
        <taxon>Mucoromycota</taxon>
        <taxon>Glomeromycotina</taxon>
        <taxon>Glomeromycetes</taxon>
        <taxon>Glomerales</taxon>
        <taxon>Glomeraceae</taxon>
        <taxon>Rhizophagus</taxon>
    </lineage>
</organism>
<feature type="non-terminal residue" evidence="1">
    <location>
        <position position="109"/>
    </location>
</feature>
<gene>
    <name evidence="1" type="ORF">GLOIN_2v1523732</name>
</gene>
<evidence type="ECO:0000313" key="1">
    <source>
        <dbReference type="EMBL" id="POG79865.1"/>
    </source>
</evidence>
<dbReference type="EMBL" id="AUPC02000022">
    <property type="protein sequence ID" value="POG79865.1"/>
    <property type="molecule type" value="Genomic_DNA"/>
</dbReference>
<comment type="caution">
    <text evidence="1">The sequence shown here is derived from an EMBL/GenBank/DDBJ whole genome shotgun (WGS) entry which is preliminary data.</text>
</comment>
<dbReference type="Proteomes" id="UP000018888">
    <property type="component" value="Unassembled WGS sequence"/>
</dbReference>
<reference evidence="1 2" key="1">
    <citation type="journal article" date="2013" name="Proc. Natl. Acad. Sci. U.S.A.">
        <title>Genome of an arbuscular mycorrhizal fungus provides insight into the oldest plant symbiosis.</title>
        <authorList>
            <person name="Tisserant E."/>
            <person name="Malbreil M."/>
            <person name="Kuo A."/>
            <person name="Kohler A."/>
            <person name="Symeonidi A."/>
            <person name="Balestrini R."/>
            <person name="Charron P."/>
            <person name="Duensing N."/>
            <person name="Frei Dit Frey N."/>
            <person name="Gianinazzi-Pearson V."/>
            <person name="Gilbert L.B."/>
            <person name="Handa Y."/>
            <person name="Herr J.R."/>
            <person name="Hijri M."/>
            <person name="Koul R."/>
            <person name="Kawaguchi M."/>
            <person name="Krajinski F."/>
            <person name="Lammers P.J."/>
            <person name="Masclaux F.G."/>
            <person name="Murat C."/>
            <person name="Morin E."/>
            <person name="Ndikumana S."/>
            <person name="Pagni M."/>
            <person name="Petitpierre D."/>
            <person name="Requena N."/>
            <person name="Rosikiewicz P."/>
            <person name="Riley R."/>
            <person name="Saito K."/>
            <person name="San Clemente H."/>
            <person name="Shapiro H."/>
            <person name="van Tuinen D."/>
            <person name="Becard G."/>
            <person name="Bonfante P."/>
            <person name="Paszkowski U."/>
            <person name="Shachar-Hill Y.Y."/>
            <person name="Tuskan G.A."/>
            <person name="Young P.W."/>
            <person name="Sanders I.R."/>
            <person name="Henrissat B."/>
            <person name="Rensing S.A."/>
            <person name="Grigoriev I.V."/>
            <person name="Corradi N."/>
            <person name="Roux C."/>
            <person name="Martin F."/>
        </authorList>
    </citation>
    <scope>NUCLEOTIDE SEQUENCE [LARGE SCALE GENOMIC DNA]</scope>
    <source>
        <strain evidence="1 2">DAOM 197198</strain>
    </source>
</reference>
<reference evidence="1 2" key="2">
    <citation type="journal article" date="2018" name="New Phytol.">
        <title>High intraspecific genome diversity in the model arbuscular mycorrhizal symbiont Rhizophagus irregularis.</title>
        <authorList>
            <person name="Chen E.C.H."/>
            <person name="Morin E."/>
            <person name="Beaudet D."/>
            <person name="Noel J."/>
            <person name="Yildirir G."/>
            <person name="Ndikumana S."/>
            <person name="Charron P."/>
            <person name="St-Onge C."/>
            <person name="Giorgi J."/>
            <person name="Kruger M."/>
            <person name="Marton T."/>
            <person name="Ropars J."/>
            <person name="Grigoriev I.V."/>
            <person name="Hainaut M."/>
            <person name="Henrissat B."/>
            <person name="Roux C."/>
            <person name="Martin F."/>
            <person name="Corradi N."/>
        </authorList>
    </citation>
    <scope>NUCLEOTIDE SEQUENCE [LARGE SCALE GENOMIC DNA]</scope>
    <source>
        <strain evidence="1 2">DAOM 197198</strain>
    </source>
</reference>
<keyword evidence="2" id="KW-1185">Reference proteome</keyword>
<name>A0A2P4QQH3_RHIID</name>
<accession>A0A2P4QQH3</accession>
<dbReference type="AlphaFoldDB" id="A0A2P4QQH3"/>
<protein>
    <submittedName>
        <fullName evidence="1">Uncharacterized protein</fullName>
    </submittedName>
</protein>
<evidence type="ECO:0000313" key="2">
    <source>
        <dbReference type="Proteomes" id="UP000018888"/>
    </source>
</evidence>